<sequence length="101" mass="11253">MIHLASSRYVPFYVILWSYVPSILQGTLCTEGINLDQEVQSNIPTTQGVSSYNLFAKLPRSSKTLMYPNSIDKVANTILSKRKVSSKRPSTTLVTCSMAHK</sequence>
<evidence type="ECO:0000313" key="1">
    <source>
        <dbReference type="EMBL" id="KAG0448725.1"/>
    </source>
</evidence>
<dbReference type="EMBL" id="JADCNM010000274">
    <property type="protein sequence ID" value="KAG0448725.1"/>
    <property type="molecule type" value="Genomic_DNA"/>
</dbReference>
<name>A0A835PA98_VANPL</name>
<dbReference type="Proteomes" id="UP000639772">
    <property type="component" value="Unassembled WGS sequence"/>
</dbReference>
<evidence type="ECO:0000313" key="2">
    <source>
        <dbReference type="Proteomes" id="UP000639772"/>
    </source>
</evidence>
<proteinExistence type="predicted"/>
<organism evidence="1 2">
    <name type="scientific">Vanilla planifolia</name>
    <name type="common">Vanilla</name>
    <dbReference type="NCBI Taxonomy" id="51239"/>
    <lineage>
        <taxon>Eukaryota</taxon>
        <taxon>Viridiplantae</taxon>
        <taxon>Streptophyta</taxon>
        <taxon>Embryophyta</taxon>
        <taxon>Tracheophyta</taxon>
        <taxon>Spermatophyta</taxon>
        <taxon>Magnoliopsida</taxon>
        <taxon>Liliopsida</taxon>
        <taxon>Asparagales</taxon>
        <taxon>Orchidaceae</taxon>
        <taxon>Vanilloideae</taxon>
        <taxon>Vanilleae</taxon>
        <taxon>Vanilla</taxon>
    </lineage>
</organism>
<protein>
    <submittedName>
        <fullName evidence="1">Uncharacterized protein</fullName>
    </submittedName>
</protein>
<comment type="caution">
    <text evidence="1">The sequence shown here is derived from an EMBL/GenBank/DDBJ whole genome shotgun (WGS) entry which is preliminary data.</text>
</comment>
<reference evidence="1 2" key="1">
    <citation type="journal article" date="2020" name="Nat. Food">
        <title>A phased Vanilla planifolia genome enables genetic improvement of flavour and production.</title>
        <authorList>
            <person name="Hasing T."/>
            <person name="Tang H."/>
            <person name="Brym M."/>
            <person name="Khazi F."/>
            <person name="Huang T."/>
            <person name="Chambers A.H."/>
        </authorList>
    </citation>
    <scope>NUCLEOTIDE SEQUENCE [LARGE SCALE GENOMIC DNA]</scope>
    <source>
        <tissue evidence="1">Leaf</tissue>
    </source>
</reference>
<accession>A0A835PA98</accession>
<gene>
    <name evidence="1" type="ORF">HPP92_027701</name>
</gene>
<dbReference type="AlphaFoldDB" id="A0A835PA98"/>